<accession>A0A1A9HZY9</accession>
<keyword evidence="2" id="KW-1185">Reference proteome</keyword>
<name>A0A1A9HZY9_9BACT</name>
<dbReference type="STRING" id="1176587.A8C56_04790"/>
<evidence type="ECO:0000313" key="2">
    <source>
        <dbReference type="Proteomes" id="UP000077667"/>
    </source>
</evidence>
<dbReference type="Proteomes" id="UP000077667">
    <property type="component" value="Chromosome"/>
</dbReference>
<dbReference type="EMBL" id="CP015772">
    <property type="protein sequence ID" value="ANH80389.1"/>
    <property type="molecule type" value="Genomic_DNA"/>
</dbReference>
<proteinExistence type="predicted"/>
<evidence type="ECO:0000313" key="1">
    <source>
        <dbReference type="EMBL" id="ANH80389.1"/>
    </source>
</evidence>
<protein>
    <recommendedName>
        <fullName evidence="3">LysM domain-containing protein</fullName>
    </recommendedName>
</protein>
<reference evidence="1 2" key="1">
    <citation type="submission" date="2016-05" db="EMBL/GenBank/DDBJ databases">
        <title>Niabella ginsenosidivorans BS26 whole genome sequencing.</title>
        <authorList>
            <person name="Im W.T."/>
            <person name="Siddiqi M.Z."/>
        </authorList>
    </citation>
    <scope>NUCLEOTIDE SEQUENCE [LARGE SCALE GENOMIC DNA]</scope>
    <source>
        <strain evidence="1 2">BS26</strain>
    </source>
</reference>
<dbReference type="RefSeq" id="WP_067752766.1">
    <property type="nucleotide sequence ID" value="NZ_CP015772.1"/>
</dbReference>
<dbReference type="KEGG" id="nia:A8C56_04790"/>
<dbReference type="AlphaFoldDB" id="A0A1A9HZY9"/>
<gene>
    <name evidence="1" type="ORF">A8C56_04790</name>
</gene>
<organism evidence="1 2">
    <name type="scientific">Niabella ginsenosidivorans</name>
    <dbReference type="NCBI Taxonomy" id="1176587"/>
    <lineage>
        <taxon>Bacteria</taxon>
        <taxon>Pseudomonadati</taxon>
        <taxon>Bacteroidota</taxon>
        <taxon>Chitinophagia</taxon>
        <taxon>Chitinophagales</taxon>
        <taxon>Chitinophagaceae</taxon>
        <taxon>Niabella</taxon>
    </lineage>
</organism>
<evidence type="ECO:0008006" key="3">
    <source>
        <dbReference type="Google" id="ProtNLM"/>
    </source>
</evidence>
<sequence>MTHPLQVLLQGSNQPVNSLPPNSRYYPVATASLEKEDGTEVNYLKRRLIPPVDSFRTDQLYIVKQADRPDNLAAVFIGDPEQFWQLADGNNNIAPEALTAEPGSVLKITKRIQTPIY</sequence>